<protein>
    <submittedName>
        <fullName evidence="2">Uncharacterized protein</fullName>
    </submittedName>
</protein>
<dbReference type="Proteomes" id="UP000076004">
    <property type="component" value="Unassembled WGS sequence"/>
</dbReference>
<dbReference type="KEGG" id="pgab:PGSY75_0520200"/>
<gene>
    <name evidence="2" type="ORF">PGSY75_0520200</name>
</gene>
<proteinExistence type="predicted"/>
<evidence type="ECO:0000313" key="3">
    <source>
        <dbReference type="Proteomes" id="UP000076004"/>
    </source>
</evidence>
<feature type="compositionally biased region" description="Basic and acidic residues" evidence="1">
    <location>
        <begin position="552"/>
        <end position="568"/>
    </location>
</feature>
<reference evidence="2 3" key="1">
    <citation type="journal article" date="2016" name="Nat. Commun.">
        <title>Genomes of cryptic chimpanzee Plasmodium species reveal key evolutionary events leading to human malaria.</title>
        <authorList>
            <person name="Sundararaman S.A."/>
            <person name="Plenderleith L.J."/>
            <person name="Liu W."/>
            <person name="Loy D.E."/>
            <person name="Learn G.H."/>
            <person name="Li Y."/>
            <person name="Shaw K.S."/>
            <person name="Ayouba A."/>
            <person name="Peeters M."/>
            <person name="Speede S."/>
            <person name="Shaw G.M."/>
            <person name="Bushman F.D."/>
            <person name="Brisson D."/>
            <person name="Rayner J.C."/>
            <person name="Sharp P.M."/>
            <person name="Hahn B.H."/>
        </authorList>
    </citation>
    <scope>NUCLEOTIDE SEQUENCE [LARGE SCALE GENOMIC DNA]</scope>
    <source>
        <strain evidence="2 3">SY75</strain>
    </source>
</reference>
<organism evidence="2 3">
    <name type="scientific">Plasmodium gaboni</name>
    <dbReference type="NCBI Taxonomy" id="647221"/>
    <lineage>
        <taxon>Eukaryota</taxon>
        <taxon>Sar</taxon>
        <taxon>Alveolata</taxon>
        <taxon>Apicomplexa</taxon>
        <taxon>Aconoidasida</taxon>
        <taxon>Haemosporida</taxon>
        <taxon>Plasmodiidae</taxon>
        <taxon>Plasmodium</taxon>
        <taxon>Plasmodium (Laverania)</taxon>
    </lineage>
</organism>
<accession>A0A151LT85</accession>
<dbReference type="RefSeq" id="XP_018643138.1">
    <property type="nucleotide sequence ID" value="XM_018784483.1"/>
</dbReference>
<dbReference type="EMBL" id="LVLB01000006">
    <property type="protein sequence ID" value="KYO02398.1"/>
    <property type="molecule type" value="Genomic_DNA"/>
</dbReference>
<feature type="region of interest" description="Disordered" evidence="1">
    <location>
        <begin position="552"/>
        <end position="612"/>
    </location>
</feature>
<sequence length="706" mass="83244">MKEQNELEKEEEGKNKNSFSNVNIKFEAYGEGDYRLLRYLPDGSCVFEEIPNEEDKNQKNLQQYAQLFYSVMDKMNESKLIDENLKNNKEWNKAEEYRNLVENDLKELMILFDMLLGTLNYDKGRKFLSFNKCQYNKDSEENKQDLYIAVTSRKELLENLKDLCEKTKIQIDSINGIIGQKYYLCFINQLIKHWKILNKKYSEMDYMQFDNNFPYVTQLSVEFFFLPSIFWKFSSNPIFLSWPPFPSFSPFKSQYAHITFSLNYLEEKADMQNIIKNLSKKKENDMSEMDCDKELDNSSVKKNSAQSDIVDENIEQKSSFPMDSIDINFDQNDYQKGNSTNDSKHVDDLEKQMYTNNNEKNYKIYYPNIKEDEIKIFNLLDNTSNIKVQFDGIASHFIENNYLLQLDLFPLNVKLNSKRQDSENALQGKKKKMENMFPHIVIPNNIIFDQAKKVHEKLSKAQWVLIDKSIFSILAEQANNLKDTNNDITINLDNIPDVHTKIKIHCTQINHQSIEFLIHDIKILSLSNKYIPVDFSFVISYESIDIPHFKDDKSSINEEENTPSRHNNDINSQYSYNTSKMSNSEKVNNSENIKGSEEINNNQDPITKKNNTSHDILHEKDEALSIDYELIQIFLNLSLSKIRDLFICSWKYFSFELPYYSADIHPLIYQNNFSDYRSDTLITNFFSWFLSSMIKYLRVKEKLIGP</sequence>
<evidence type="ECO:0000256" key="1">
    <source>
        <dbReference type="SAM" id="MobiDB-lite"/>
    </source>
</evidence>
<dbReference type="AlphaFoldDB" id="A0A151LT85"/>
<name>A0A151LT85_9APIC</name>
<comment type="caution">
    <text evidence="2">The sequence shown here is derived from an EMBL/GenBank/DDBJ whole genome shotgun (WGS) entry which is preliminary data.</text>
</comment>
<feature type="compositionally biased region" description="Polar residues" evidence="1">
    <location>
        <begin position="569"/>
        <end position="612"/>
    </location>
</feature>
<evidence type="ECO:0000313" key="2">
    <source>
        <dbReference type="EMBL" id="KYO02398.1"/>
    </source>
</evidence>
<dbReference type="VEuPathDB" id="PlasmoDB:PGABG01_0519200"/>
<dbReference type="GeneID" id="29775094"/>
<dbReference type="VEuPathDB" id="PlasmoDB:PGSY75_0520200"/>